<evidence type="ECO:0000313" key="3">
    <source>
        <dbReference type="EMBL" id="TQV78030.1"/>
    </source>
</evidence>
<feature type="transmembrane region" description="Helical" evidence="1">
    <location>
        <begin position="181"/>
        <end position="206"/>
    </location>
</feature>
<accession>A0A545TLD3</accession>
<proteinExistence type="predicted"/>
<feature type="transmembrane region" description="Helical" evidence="1">
    <location>
        <begin position="15"/>
        <end position="36"/>
    </location>
</feature>
<gene>
    <name evidence="3" type="ORF">FKG94_13180</name>
</gene>
<evidence type="ECO:0000313" key="4">
    <source>
        <dbReference type="Proteomes" id="UP000319732"/>
    </source>
</evidence>
<feature type="domain" description="DNA binding HTH" evidence="2">
    <location>
        <begin position="274"/>
        <end position="311"/>
    </location>
</feature>
<feature type="transmembrane region" description="Helical" evidence="1">
    <location>
        <begin position="45"/>
        <end position="68"/>
    </location>
</feature>
<protein>
    <recommendedName>
        <fullName evidence="2">DNA binding HTH domain-containing protein</fullName>
    </recommendedName>
</protein>
<keyword evidence="1" id="KW-1133">Transmembrane helix</keyword>
<dbReference type="PRINTS" id="PR01590">
    <property type="entry name" value="HTHFIS"/>
</dbReference>
<evidence type="ECO:0000256" key="1">
    <source>
        <dbReference type="SAM" id="Phobius"/>
    </source>
</evidence>
<reference evidence="3 4" key="1">
    <citation type="submission" date="2019-06" db="EMBL/GenBank/DDBJ databases">
        <title>Whole genome sequence for Cellvibrionaceae sp. R142.</title>
        <authorList>
            <person name="Wang G."/>
        </authorList>
    </citation>
    <scope>NUCLEOTIDE SEQUENCE [LARGE SCALE GENOMIC DNA]</scope>
    <source>
        <strain evidence="3 4">R142</strain>
    </source>
</reference>
<dbReference type="GO" id="GO:0043565">
    <property type="term" value="F:sequence-specific DNA binding"/>
    <property type="evidence" value="ECO:0007669"/>
    <property type="project" value="InterPro"/>
</dbReference>
<dbReference type="Gene3D" id="1.10.10.60">
    <property type="entry name" value="Homeodomain-like"/>
    <property type="match status" value="1"/>
</dbReference>
<dbReference type="InterPro" id="IPR009057">
    <property type="entry name" value="Homeodomain-like_sf"/>
</dbReference>
<comment type="caution">
    <text evidence="3">The sequence shown here is derived from an EMBL/GenBank/DDBJ whole genome shotgun (WGS) entry which is preliminary data.</text>
</comment>
<feature type="transmembrane region" description="Helical" evidence="1">
    <location>
        <begin position="148"/>
        <end position="169"/>
    </location>
</feature>
<dbReference type="SUPFAM" id="SSF46689">
    <property type="entry name" value="Homeodomain-like"/>
    <property type="match status" value="1"/>
</dbReference>
<keyword evidence="1" id="KW-0472">Membrane</keyword>
<name>A0A545TLD3_9GAMM</name>
<dbReference type="Pfam" id="PF02954">
    <property type="entry name" value="HTH_8"/>
    <property type="match status" value="1"/>
</dbReference>
<dbReference type="AlphaFoldDB" id="A0A545TLD3"/>
<feature type="transmembrane region" description="Helical" evidence="1">
    <location>
        <begin position="212"/>
        <end position="232"/>
    </location>
</feature>
<keyword evidence="1" id="KW-0812">Transmembrane</keyword>
<keyword evidence="4" id="KW-1185">Reference proteome</keyword>
<sequence>MDTRDGLMSMTDYLLTPYVIPSATALLLKVAVLWIARRSFRQISLWLWATMVALVGLNIFEITSFLYVDRPTDGVFYMSLYYFFGVVAALSILGLALEVTDCPNNVGVAIVVVMAIPCVVAIFTPGAAFVGARSIGYSVTRIPGDFYWVLQITLFVAAMTPIVLLIRFISTTANWYAKRRAMVMLLATGPVALVALGLLLAMQIGYAVNGAVFMSLAVNIMLVVLFLTESIVNTEKVLRILSLIPATQEYRAVNHIKDAMLASDTTGLKMASATFERIYIKEAIERCGGNKTKAAQALGIGRATLIRKMKEEES</sequence>
<dbReference type="InterPro" id="IPR002197">
    <property type="entry name" value="HTH_Fis"/>
</dbReference>
<organism evidence="3 4">
    <name type="scientific">Exilibacterium tricleocarpae</name>
    <dbReference type="NCBI Taxonomy" id="2591008"/>
    <lineage>
        <taxon>Bacteria</taxon>
        <taxon>Pseudomonadati</taxon>
        <taxon>Pseudomonadota</taxon>
        <taxon>Gammaproteobacteria</taxon>
        <taxon>Cellvibrionales</taxon>
        <taxon>Cellvibrionaceae</taxon>
        <taxon>Exilibacterium</taxon>
    </lineage>
</organism>
<dbReference type="OrthoDB" id="5705271at2"/>
<evidence type="ECO:0000259" key="2">
    <source>
        <dbReference type="Pfam" id="PF02954"/>
    </source>
</evidence>
<feature type="transmembrane region" description="Helical" evidence="1">
    <location>
        <begin position="80"/>
        <end position="99"/>
    </location>
</feature>
<dbReference type="EMBL" id="VHSG01000013">
    <property type="protein sequence ID" value="TQV78030.1"/>
    <property type="molecule type" value="Genomic_DNA"/>
</dbReference>
<feature type="transmembrane region" description="Helical" evidence="1">
    <location>
        <begin position="106"/>
        <end position="128"/>
    </location>
</feature>
<dbReference type="Proteomes" id="UP000319732">
    <property type="component" value="Unassembled WGS sequence"/>
</dbReference>